<dbReference type="EMBL" id="LSSM01000002">
    <property type="protein sequence ID" value="OMJ30440.1"/>
    <property type="molecule type" value="Genomic_DNA"/>
</dbReference>
<organism evidence="3 4">
    <name type="scientific">Smittium culicis</name>
    <dbReference type="NCBI Taxonomy" id="133412"/>
    <lineage>
        <taxon>Eukaryota</taxon>
        <taxon>Fungi</taxon>
        <taxon>Fungi incertae sedis</taxon>
        <taxon>Zoopagomycota</taxon>
        <taxon>Kickxellomycotina</taxon>
        <taxon>Harpellomycetes</taxon>
        <taxon>Harpellales</taxon>
        <taxon>Legeriomycetaceae</taxon>
        <taxon>Smittium</taxon>
    </lineage>
</organism>
<comment type="caution">
    <text evidence="3">The sequence shown here is derived from an EMBL/GenBank/DDBJ whole genome shotgun (WGS) entry which is preliminary data.</text>
</comment>
<evidence type="ECO:0000313" key="3">
    <source>
        <dbReference type="EMBL" id="OMJ30440.1"/>
    </source>
</evidence>
<dbReference type="InterPro" id="IPR053950">
    <property type="entry name" value="CAP_N"/>
</dbReference>
<sequence>MDQQNATGASGSNLISRLKQATSKLQTIATTLVHANPSPQAQPETHSSNAAEVANSAPQAVHATNIKEVNEYTKRLNEAVSEFIAVCQQLEEPALLEMAQLVQDLTNNQAKLIQAAAQTQKPAMPEFQKMLANIQASLESISNLKNSNRRSKLFNNFSAISEGVSAYGWVAIVSNPPYFQAYHSILF</sequence>
<keyword evidence="4" id="KW-1185">Reference proteome</keyword>
<dbReference type="Pfam" id="PF21938">
    <property type="entry name" value="CAP_N"/>
    <property type="match status" value="1"/>
</dbReference>
<protein>
    <submittedName>
        <fullName evidence="3">Adenylyl cyclase-associated protein 1</fullName>
    </submittedName>
</protein>
<dbReference type="Gene3D" id="1.25.40.330">
    <property type="entry name" value="Adenylate cyclase-associated CAP, N-terminal domain"/>
    <property type="match status" value="1"/>
</dbReference>
<dbReference type="GO" id="GO:0003779">
    <property type="term" value="F:actin binding"/>
    <property type="evidence" value="ECO:0007669"/>
    <property type="project" value="InterPro"/>
</dbReference>
<dbReference type="Proteomes" id="UP000187429">
    <property type="component" value="Unassembled WGS sequence"/>
</dbReference>
<dbReference type="GO" id="GO:0005737">
    <property type="term" value="C:cytoplasm"/>
    <property type="evidence" value="ECO:0007669"/>
    <property type="project" value="TreeGrafter"/>
</dbReference>
<dbReference type="PANTHER" id="PTHR10652">
    <property type="entry name" value="ADENYLYL CYCLASE-ASSOCIATED PROTEIN"/>
    <property type="match status" value="1"/>
</dbReference>
<dbReference type="InterPro" id="IPR036222">
    <property type="entry name" value="CAP_N_sf"/>
</dbReference>
<dbReference type="SUPFAM" id="SSF101278">
    <property type="entry name" value="N-terminal domain of adenylylcyclase associated protein, CAP"/>
    <property type="match status" value="1"/>
</dbReference>
<dbReference type="AlphaFoldDB" id="A0A1R1YUA6"/>
<evidence type="ECO:0000256" key="1">
    <source>
        <dbReference type="SAM" id="MobiDB-lite"/>
    </source>
</evidence>
<dbReference type="PANTHER" id="PTHR10652:SF0">
    <property type="entry name" value="ADENYLYL CYCLASE-ASSOCIATED PROTEIN"/>
    <property type="match status" value="1"/>
</dbReference>
<gene>
    <name evidence="3" type="ORF">AYI69_g10</name>
</gene>
<name>A0A1R1YUA6_9FUNG</name>
<feature type="compositionally biased region" description="Polar residues" evidence="1">
    <location>
        <begin position="37"/>
        <end position="50"/>
    </location>
</feature>
<evidence type="ECO:0000313" key="4">
    <source>
        <dbReference type="Proteomes" id="UP000187429"/>
    </source>
</evidence>
<dbReference type="OrthoDB" id="1601at2759"/>
<feature type="region of interest" description="Disordered" evidence="1">
    <location>
        <begin position="36"/>
        <end position="59"/>
    </location>
</feature>
<feature type="domain" description="CAP N-terminal" evidence="2">
    <location>
        <begin position="72"/>
        <end position="176"/>
    </location>
</feature>
<accession>A0A1R1YUA6</accession>
<reference evidence="4" key="1">
    <citation type="submission" date="2017-01" db="EMBL/GenBank/DDBJ databases">
        <authorList>
            <person name="Wang Y."/>
            <person name="White M."/>
            <person name="Kvist S."/>
            <person name="Moncalvo J.-M."/>
        </authorList>
    </citation>
    <scope>NUCLEOTIDE SEQUENCE [LARGE SCALE GENOMIC DNA]</scope>
    <source>
        <strain evidence="4">ID-206-W2</strain>
    </source>
</reference>
<dbReference type="InterPro" id="IPR001837">
    <property type="entry name" value="Adenylate_cyclase-assoc_CAP"/>
</dbReference>
<evidence type="ECO:0000259" key="2">
    <source>
        <dbReference type="Pfam" id="PF21938"/>
    </source>
</evidence>
<proteinExistence type="predicted"/>
<dbReference type="GO" id="GO:0019933">
    <property type="term" value="P:cAMP-mediated signaling"/>
    <property type="evidence" value="ECO:0007669"/>
    <property type="project" value="TreeGrafter"/>
</dbReference>
<dbReference type="GO" id="GO:0008179">
    <property type="term" value="F:adenylate cyclase binding"/>
    <property type="evidence" value="ECO:0007669"/>
    <property type="project" value="TreeGrafter"/>
</dbReference>
<dbReference type="GO" id="GO:0007015">
    <property type="term" value="P:actin filament organization"/>
    <property type="evidence" value="ECO:0007669"/>
    <property type="project" value="TreeGrafter"/>
</dbReference>